<accession>A0ABR6BWV0</accession>
<name>A0ABR6BWV0_9PSEU</name>
<evidence type="ECO:0000313" key="3">
    <source>
        <dbReference type="Proteomes" id="UP000517916"/>
    </source>
</evidence>
<evidence type="ECO:0000256" key="1">
    <source>
        <dbReference type="SAM" id="MobiDB-lite"/>
    </source>
</evidence>
<keyword evidence="3" id="KW-1185">Reference proteome</keyword>
<protein>
    <submittedName>
        <fullName evidence="2">Uncharacterized protein</fullName>
    </submittedName>
</protein>
<sequence>MTAFDGQAWVHAGQIYLQDGTPGLPDWDRCFTANPVGIIGVYGGDAILLTGLHTGHVGFRVVVAEADPGPELAAYEDVVEIDFSPATATVALVEWAGEDAHPLGELPAGPGNYRLRYHARGMDAGHELDTAEEHDEDPVDDYLLQVWPAPPSAPGILQVRSEQARRRLER</sequence>
<reference evidence="2 3" key="1">
    <citation type="submission" date="2020-08" db="EMBL/GenBank/DDBJ databases">
        <title>Genomic Encyclopedia of Archaeal and Bacterial Type Strains, Phase II (KMG-II): from individual species to whole genera.</title>
        <authorList>
            <person name="Goeker M."/>
        </authorList>
    </citation>
    <scope>NUCLEOTIDE SEQUENCE [LARGE SCALE GENOMIC DNA]</scope>
    <source>
        <strain evidence="2 3">DSM 43850</strain>
    </source>
</reference>
<dbReference type="EMBL" id="JACJID010000008">
    <property type="protein sequence ID" value="MBA8931200.1"/>
    <property type="molecule type" value="Genomic_DNA"/>
</dbReference>
<comment type="caution">
    <text evidence="2">The sequence shown here is derived from an EMBL/GenBank/DDBJ whole genome shotgun (WGS) entry which is preliminary data.</text>
</comment>
<organism evidence="2 3">
    <name type="scientific">Kutzneria viridogrisea</name>
    <dbReference type="NCBI Taxonomy" id="47990"/>
    <lineage>
        <taxon>Bacteria</taxon>
        <taxon>Bacillati</taxon>
        <taxon>Actinomycetota</taxon>
        <taxon>Actinomycetes</taxon>
        <taxon>Pseudonocardiales</taxon>
        <taxon>Pseudonocardiaceae</taxon>
        <taxon>Kutzneria</taxon>
    </lineage>
</organism>
<gene>
    <name evidence="2" type="ORF">BC739_008447</name>
</gene>
<dbReference type="Proteomes" id="UP000517916">
    <property type="component" value="Unassembled WGS sequence"/>
</dbReference>
<evidence type="ECO:0000313" key="2">
    <source>
        <dbReference type="EMBL" id="MBA8931200.1"/>
    </source>
</evidence>
<dbReference type="RefSeq" id="WP_148309325.1">
    <property type="nucleotide sequence ID" value="NZ_BAAABQ010000097.1"/>
</dbReference>
<feature type="region of interest" description="Disordered" evidence="1">
    <location>
        <begin position="151"/>
        <end position="170"/>
    </location>
</feature>
<proteinExistence type="predicted"/>